<protein>
    <submittedName>
        <fullName evidence="2">Transcription factor like</fullName>
    </submittedName>
</protein>
<evidence type="ECO:0000313" key="3">
    <source>
        <dbReference type="Proteomes" id="UP000241394"/>
    </source>
</evidence>
<proteinExistence type="predicted"/>
<dbReference type="OMA" id="EQFYSSK"/>
<evidence type="ECO:0000256" key="1">
    <source>
        <dbReference type="SAM" id="MobiDB-lite"/>
    </source>
</evidence>
<feature type="compositionally biased region" description="Basic and acidic residues" evidence="1">
    <location>
        <begin position="71"/>
        <end position="92"/>
    </location>
</feature>
<dbReference type="InParanoid" id="A0A2R6PL34"/>
<dbReference type="AlphaFoldDB" id="A0A2R6PL34"/>
<feature type="region of interest" description="Disordered" evidence="1">
    <location>
        <begin position="58"/>
        <end position="92"/>
    </location>
</feature>
<dbReference type="OrthoDB" id="1705497at2759"/>
<dbReference type="Gramene" id="PSR93026">
    <property type="protein sequence ID" value="PSR93026"/>
    <property type="gene ID" value="CEY00_Acc27635"/>
</dbReference>
<accession>A0A2R6PL34</accession>
<evidence type="ECO:0000313" key="2">
    <source>
        <dbReference type="EMBL" id="PSR93026.1"/>
    </source>
</evidence>
<sequence>METINATIEDIRNVVPGMAEGNTNELEGFKHRVDDIFTKVDKLERRVNEVEQFYLAASKKQPNTPEGGSMVKEHDKEKRIPSIKKQQREAACREASKRMHELMRQFGTILRQAITNFVLRFLYLLVIE</sequence>
<reference evidence="3" key="2">
    <citation type="journal article" date="2018" name="BMC Genomics">
        <title>A manually annotated Actinidia chinensis var. chinensis (kiwifruit) genome highlights the challenges associated with draft genomes and gene prediction in plants.</title>
        <authorList>
            <person name="Pilkington S.M."/>
            <person name="Crowhurst R."/>
            <person name="Hilario E."/>
            <person name="Nardozza S."/>
            <person name="Fraser L."/>
            <person name="Peng Y."/>
            <person name="Gunaseelan K."/>
            <person name="Simpson R."/>
            <person name="Tahir J."/>
            <person name="Deroles S.C."/>
            <person name="Templeton K."/>
            <person name="Luo Z."/>
            <person name="Davy M."/>
            <person name="Cheng C."/>
            <person name="McNeilage M."/>
            <person name="Scaglione D."/>
            <person name="Liu Y."/>
            <person name="Zhang Q."/>
            <person name="Datson P."/>
            <person name="De Silva N."/>
            <person name="Gardiner S.E."/>
            <person name="Bassett H."/>
            <person name="Chagne D."/>
            <person name="McCallum J."/>
            <person name="Dzierzon H."/>
            <person name="Deng C."/>
            <person name="Wang Y.Y."/>
            <person name="Barron L."/>
            <person name="Manako K."/>
            <person name="Bowen J."/>
            <person name="Foster T.M."/>
            <person name="Erridge Z.A."/>
            <person name="Tiffin H."/>
            <person name="Waite C.N."/>
            <person name="Davies K.M."/>
            <person name="Grierson E.P."/>
            <person name="Laing W.A."/>
            <person name="Kirk R."/>
            <person name="Chen X."/>
            <person name="Wood M."/>
            <person name="Montefiori M."/>
            <person name="Brummell D.A."/>
            <person name="Schwinn K.E."/>
            <person name="Catanach A."/>
            <person name="Fullerton C."/>
            <person name="Li D."/>
            <person name="Meiyalaghan S."/>
            <person name="Nieuwenhuizen N."/>
            <person name="Read N."/>
            <person name="Prakash R."/>
            <person name="Hunter D."/>
            <person name="Zhang H."/>
            <person name="McKenzie M."/>
            <person name="Knabel M."/>
            <person name="Harris A."/>
            <person name="Allan A.C."/>
            <person name="Gleave A."/>
            <person name="Chen A."/>
            <person name="Janssen B.J."/>
            <person name="Plunkett B."/>
            <person name="Ampomah-Dwamena C."/>
            <person name="Voogd C."/>
            <person name="Leif D."/>
            <person name="Lafferty D."/>
            <person name="Souleyre E.J.F."/>
            <person name="Varkonyi-Gasic E."/>
            <person name="Gambi F."/>
            <person name="Hanley J."/>
            <person name="Yao J.L."/>
            <person name="Cheung J."/>
            <person name="David K.M."/>
            <person name="Warren B."/>
            <person name="Marsh K."/>
            <person name="Snowden K.C."/>
            <person name="Lin-Wang K."/>
            <person name="Brian L."/>
            <person name="Martinez-Sanchez M."/>
            <person name="Wang M."/>
            <person name="Ileperuma N."/>
            <person name="Macnee N."/>
            <person name="Campin R."/>
            <person name="McAtee P."/>
            <person name="Drummond R.S.M."/>
            <person name="Espley R.V."/>
            <person name="Ireland H.S."/>
            <person name="Wu R."/>
            <person name="Atkinson R.G."/>
            <person name="Karunairetnam S."/>
            <person name="Bulley S."/>
            <person name="Chunkath S."/>
            <person name="Hanley Z."/>
            <person name="Storey R."/>
            <person name="Thrimawithana A.H."/>
            <person name="Thomson S."/>
            <person name="David C."/>
            <person name="Testolin R."/>
            <person name="Huang H."/>
            <person name="Hellens R.P."/>
            <person name="Schaffer R.J."/>
        </authorList>
    </citation>
    <scope>NUCLEOTIDE SEQUENCE [LARGE SCALE GENOMIC DNA]</scope>
    <source>
        <strain evidence="3">cv. Red5</strain>
    </source>
</reference>
<reference evidence="2 3" key="1">
    <citation type="submission" date="2017-07" db="EMBL/GenBank/DDBJ databases">
        <title>An improved, manually edited Actinidia chinensis var. chinensis (kiwifruit) genome highlights the challenges associated with draft genomes and gene prediction in plants.</title>
        <authorList>
            <person name="Pilkington S."/>
            <person name="Crowhurst R."/>
            <person name="Hilario E."/>
            <person name="Nardozza S."/>
            <person name="Fraser L."/>
            <person name="Peng Y."/>
            <person name="Gunaseelan K."/>
            <person name="Simpson R."/>
            <person name="Tahir J."/>
            <person name="Deroles S."/>
            <person name="Templeton K."/>
            <person name="Luo Z."/>
            <person name="Davy M."/>
            <person name="Cheng C."/>
            <person name="Mcneilage M."/>
            <person name="Scaglione D."/>
            <person name="Liu Y."/>
            <person name="Zhang Q."/>
            <person name="Datson P."/>
            <person name="De Silva N."/>
            <person name="Gardiner S."/>
            <person name="Bassett H."/>
            <person name="Chagne D."/>
            <person name="Mccallum J."/>
            <person name="Dzierzon H."/>
            <person name="Deng C."/>
            <person name="Wang Y.-Y."/>
            <person name="Barron N."/>
            <person name="Manako K."/>
            <person name="Bowen J."/>
            <person name="Foster T."/>
            <person name="Erridge Z."/>
            <person name="Tiffin H."/>
            <person name="Waite C."/>
            <person name="Davies K."/>
            <person name="Grierson E."/>
            <person name="Laing W."/>
            <person name="Kirk R."/>
            <person name="Chen X."/>
            <person name="Wood M."/>
            <person name="Montefiori M."/>
            <person name="Brummell D."/>
            <person name="Schwinn K."/>
            <person name="Catanach A."/>
            <person name="Fullerton C."/>
            <person name="Li D."/>
            <person name="Meiyalaghan S."/>
            <person name="Nieuwenhuizen N."/>
            <person name="Read N."/>
            <person name="Prakash R."/>
            <person name="Hunter D."/>
            <person name="Zhang H."/>
            <person name="Mckenzie M."/>
            <person name="Knabel M."/>
            <person name="Harris A."/>
            <person name="Allan A."/>
            <person name="Chen A."/>
            <person name="Janssen B."/>
            <person name="Plunkett B."/>
            <person name="Dwamena C."/>
            <person name="Voogd C."/>
            <person name="Leif D."/>
            <person name="Lafferty D."/>
            <person name="Souleyre E."/>
            <person name="Varkonyi-Gasic E."/>
            <person name="Gambi F."/>
            <person name="Hanley J."/>
            <person name="Yao J.-L."/>
            <person name="Cheung J."/>
            <person name="David K."/>
            <person name="Warren B."/>
            <person name="Marsh K."/>
            <person name="Snowden K."/>
            <person name="Lin-Wang K."/>
            <person name="Brian L."/>
            <person name="Martinez-Sanchez M."/>
            <person name="Wang M."/>
            <person name="Ileperuma N."/>
            <person name="Macnee N."/>
            <person name="Campin R."/>
            <person name="Mcatee P."/>
            <person name="Drummond R."/>
            <person name="Espley R."/>
            <person name="Ireland H."/>
            <person name="Wu R."/>
            <person name="Atkinson R."/>
            <person name="Karunairetnam S."/>
            <person name="Bulley S."/>
            <person name="Chunkath S."/>
            <person name="Hanley Z."/>
            <person name="Storey R."/>
            <person name="Thrimawithana A."/>
            <person name="Thomson S."/>
            <person name="David C."/>
            <person name="Testolin R."/>
        </authorList>
    </citation>
    <scope>NUCLEOTIDE SEQUENCE [LARGE SCALE GENOMIC DNA]</scope>
    <source>
        <strain evidence="3">cv. Red5</strain>
        <tissue evidence="2">Young leaf</tissue>
    </source>
</reference>
<organism evidence="2 3">
    <name type="scientific">Actinidia chinensis var. chinensis</name>
    <name type="common">Chinese soft-hair kiwi</name>
    <dbReference type="NCBI Taxonomy" id="1590841"/>
    <lineage>
        <taxon>Eukaryota</taxon>
        <taxon>Viridiplantae</taxon>
        <taxon>Streptophyta</taxon>
        <taxon>Embryophyta</taxon>
        <taxon>Tracheophyta</taxon>
        <taxon>Spermatophyta</taxon>
        <taxon>Magnoliopsida</taxon>
        <taxon>eudicotyledons</taxon>
        <taxon>Gunneridae</taxon>
        <taxon>Pentapetalae</taxon>
        <taxon>asterids</taxon>
        <taxon>Ericales</taxon>
        <taxon>Actinidiaceae</taxon>
        <taxon>Actinidia</taxon>
    </lineage>
</organism>
<dbReference type="STRING" id="1590841.A0A2R6PL34"/>
<dbReference type="EMBL" id="NKQK01000024">
    <property type="protein sequence ID" value="PSR93026.1"/>
    <property type="molecule type" value="Genomic_DNA"/>
</dbReference>
<keyword evidence="3" id="KW-1185">Reference proteome</keyword>
<dbReference type="Proteomes" id="UP000241394">
    <property type="component" value="Chromosome LG24"/>
</dbReference>
<gene>
    <name evidence="2" type="ORF">CEY00_Acc27635</name>
</gene>
<name>A0A2R6PL34_ACTCC</name>
<comment type="caution">
    <text evidence="2">The sequence shown here is derived from an EMBL/GenBank/DDBJ whole genome shotgun (WGS) entry which is preliminary data.</text>
</comment>